<name>A0AAD4L4E5_9AGAM</name>
<dbReference type="EMBL" id="JAKELL010000174">
    <property type="protein sequence ID" value="KAH8979376.1"/>
    <property type="molecule type" value="Genomic_DNA"/>
</dbReference>
<sequence length="796" mass="91114">MGQNTPGYQALWDDLGPGNIWYPFQSQCDWDFARWAKNRGSSSTAVTELLAINGMVEKLGLSYCNVKELNHIIDEEMPGRPKFKCEKICIGGESYDFHFQEVIPCICALFRDPRYSGQLAFALEHHYQDVGHTTQVFSKMYTGKWWWSVQQSLELHKPGMTVLPLVISSDKTQLTHFQSKSAYPVYLLIGNIPKDIRSKPTQQAQMLMGYILATQLKQIANKDARSRALANLFHSCMRKLLHPIESYGMTGIAMATGDGIWYRCHPILATFIGDYPEQLLITCTYSRRCPKCTVPRGELGTDSRFPLHNFGAAVGTFSLSDGDPTTFHTRCHDAGLKPTYHPFWERLPFANIFLSITPDILHQLHQGVLKHLVHWLARLGSGEIDARCSRLPPNHNAQYFHKGITWLSKLTGKEHKDIARIILGVVVDLSLPGVQSSARLTRAVRALVDFIYLNVFIELGVREHFNIPKLHSLLHYTRSITLFSTADNYNTENSERLHIDLTKNAYHVTNFKDKYKQMTTWLERQEAMHQHAAFIEWCNSGHSALSTPLTYPCLNLKLHPFLTIHPSEKDITFGALFNRYGAIDFQDALADFIVQHNYPELSASMARRRANNTLIPFRKVSVFHRVKFTNRDDTVQKTVDVLHIQPEARNHHGDTIPGWFDTALVKDGSRFRVAQIRCKSPFILLLQLPLLIDVPYLCPAPPMDLAYVEWFSPLSTPNETHGMYRISRSYRNNRRLTSIVPLVEVCRSVQLFPAFGQVAPWQWQGPTVLEECHTFYINSFLDRHLYQNLNVINENC</sequence>
<evidence type="ECO:0000313" key="2">
    <source>
        <dbReference type="Proteomes" id="UP001201163"/>
    </source>
</evidence>
<accession>A0AAD4L4E5</accession>
<evidence type="ECO:0000313" key="1">
    <source>
        <dbReference type="EMBL" id="KAH8979376.1"/>
    </source>
</evidence>
<reference evidence="1" key="1">
    <citation type="submission" date="2022-01" db="EMBL/GenBank/DDBJ databases">
        <title>Comparative genomics reveals a dynamic genome evolution in the ectomycorrhizal milk-cap (Lactarius) mushrooms.</title>
        <authorList>
            <consortium name="DOE Joint Genome Institute"/>
            <person name="Lebreton A."/>
            <person name="Tang N."/>
            <person name="Kuo A."/>
            <person name="LaButti K."/>
            <person name="Drula E."/>
            <person name="Barry K."/>
            <person name="Clum A."/>
            <person name="Lipzen A."/>
            <person name="Mousain D."/>
            <person name="Ng V."/>
            <person name="Wang R."/>
            <person name="Wang X."/>
            <person name="Dai Y."/>
            <person name="Henrissat B."/>
            <person name="Grigoriev I.V."/>
            <person name="Guerin-Laguette A."/>
            <person name="Yu F."/>
            <person name="Martin F.M."/>
        </authorList>
    </citation>
    <scope>NUCLEOTIDE SEQUENCE</scope>
    <source>
        <strain evidence="1">QP</strain>
    </source>
</reference>
<organism evidence="1 2">
    <name type="scientific">Lactarius akahatsu</name>
    <dbReference type="NCBI Taxonomy" id="416441"/>
    <lineage>
        <taxon>Eukaryota</taxon>
        <taxon>Fungi</taxon>
        <taxon>Dikarya</taxon>
        <taxon>Basidiomycota</taxon>
        <taxon>Agaricomycotina</taxon>
        <taxon>Agaricomycetes</taxon>
        <taxon>Russulales</taxon>
        <taxon>Russulaceae</taxon>
        <taxon>Lactarius</taxon>
    </lineage>
</organism>
<dbReference type="AlphaFoldDB" id="A0AAD4L4E5"/>
<dbReference type="Pfam" id="PF18759">
    <property type="entry name" value="Plavaka"/>
    <property type="match status" value="1"/>
</dbReference>
<comment type="caution">
    <text evidence="1">The sequence shown here is derived from an EMBL/GenBank/DDBJ whole genome shotgun (WGS) entry which is preliminary data.</text>
</comment>
<dbReference type="Proteomes" id="UP001201163">
    <property type="component" value="Unassembled WGS sequence"/>
</dbReference>
<gene>
    <name evidence="1" type="ORF">EDB92DRAFT_1937361</name>
</gene>
<proteinExistence type="predicted"/>
<dbReference type="InterPro" id="IPR041078">
    <property type="entry name" value="Plavaka"/>
</dbReference>
<protein>
    <submittedName>
        <fullName evidence="1">Uncharacterized protein</fullName>
    </submittedName>
</protein>
<keyword evidence="2" id="KW-1185">Reference proteome</keyword>